<dbReference type="Proteomes" id="UP000230069">
    <property type="component" value="Unassembled WGS sequence"/>
</dbReference>
<proteinExistence type="predicted"/>
<dbReference type="AlphaFoldDB" id="A0A2G5D1K5"/>
<dbReference type="InterPro" id="IPR022742">
    <property type="entry name" value="Hydrolase_4"/>
</dbReference>
<feature type="domain" description="Serine aminopeptidase S33" evidence="1">
    <location>
        <begin position="58"/>
        <end position="299"/>
    </location>
</feature>
<dbReference type="InterPro" id="IPR029058">
    <property type="entry name" value="AB_hydrolase_fold"/>
</dbReference>
<dbReference type="PANTHER" id="PTHR11614">
    <property type="entry name" value="PHOSPHOLIPASE-RELATED"/>
    <property type="match status" value="1"/>
</dbReference>
<dbReference type="InParanoid" id="A0A2G5D1K5"/>
<evidence type="ECO:0000313" key="3">
    <source>
        <dbReference type="Proteomes" id="UP000230069"/>
    </source>
</evidence>
<name>A0A2G5D1K5_AQUCA</name>
<evidence type="ECO:0000313" key="2">
    <source>
        <dbReference type="EMBL" id="PIA37388.1"/>
    </source>
</evidence>
<evidence type="ECO:0000259" key="1">
    <source>
        <dbReference type="Pfam" id="PF12146"/>
    </source>
</evidence>
<dbReference type="Gene3D" id="3.40.50.1820">
    <property type="entry name" value="alpha/beta hydrolase"/>
    <property type="match status" value="1"/>
</dbReference>
<dbReference type="OrthoDB" id="2498029at2759"/>
<accession>A0A2G5D1K5</accession>
<protein>
    <recommendedName>
        <fullName evidence="1">Serine aminopeptidase S33 domain-containing protein</fullName>
    </recommendedName>
</protein>
<organism evidence="2 3">
    <name type="scientific">Aquilegia coerulea</name>
    <name type="common">Rocky mountain columbine</name>
    <dbReference type="NCBI Taxonomy" id="218851"/>
    <lineage>
        <taxon>Eukaryota</taxon>
        <taxon>Viridiplantae</taxon>
        <taxon>Streptophyta</taxon>
        <taxon>Embryophyta</taxon>
        <taxon>Tracheophyta</taxon>
        <taxon>Spermatophyta</taxon>
        <taxon>Magnoliopsida</taxon>
        <taxon>Ranunculales</taxon>
        <taxon>Ranunculaceae</taxon>
        <taxon>Thalictroideae</taxon>
        <taxon>Aquilegia</taxon>
    </lineage>
</organism>
<dbReference type="EMBL" id="KZ305047">
    <property type="protein sequence ID" value="PIA37388.1"/>
    <property type="molecule type" value="Genomic_DNA"/>
</dbReference>
<dbReference type="InterPro" id="IPR051044">
    <property type="entry name" value="MAG_DAG_Lipase"/>
</dbReference>
<dbReference type="Pfam" id="PF12146">
    <property type="entry name" value="Hydrolase_4"/>
    <property type="match status" value="1"/>
</dbReference>
<dbReference type="STRING" id="218851.A0A2G5D1K5"/>
<reference evidence="2 3" key="1">
    <citation type="submission" date="2017-09" db="EMBL/GenBank/DDBJ databases">
        <title>WGS assembly of Aquilegia coerulea Goldsmith.</title>
        <authorList>
            <person name="Hodges S."/>
            <person name="Kramer E."/>
            <person name="Nordborg M."/>
            <person name="Tomkins J."/>
            <person name="Borevitz J."/>
            <person name="Derieg N."/>
            <person name="Yan J."/>
            <person name="Mihaltcheva S."/>
            <person name="Hayes R.D."/>
            <person name="Rokhsar D."/>
        </authorList>
    </citation>
    <scope>NUCLEOTIDE SEQUENCE [LARGE SCALE GENOMIC DNA]</scope>
    <source>
        <strain evidence="3">cv. Goldsmith</strain>
    </source>
</reference>
<dbReference type="SUPFAM" id="SSF53474">
    <property type="entry name" value="alpha/beta-Hydrolases"/>
    <property type="match status" value="1"/>
</dbReference>
<keyword evidence="3" id="KW-1185">Reference proteome</keyword>
<sequence length="320" mass="35740">MVHPIAEANRTSPFGLLTASMFYAHHSVSHSSEYIVNATGLKLFTQCWIPLPPTKIIGTLSVLHGFKDNSSWIAQLTSVHFAKAGYATAAIDYQGHGDSEGLRDHIPDINTVVNDCISFFDSFRSKYSDVLPSFLYGESLGGAIVLLMHLNKPQMIRPWNGLVLHGAMCSVSRKFMPPWPLEHLSFIAAKLIPTWKVVPTGPLAEMSYTEEWKRELAMASPKRGVGLPRAATGYEFMRVCDELQRRFEEVVAPILIVHGGADFICDPNGVKELYNRAGSKDKTIRVYDDMLHMLVGESDENVEMIFGEIVKWLQERSPSN</sequence>
<gene>
    <name evidence="2" type="ORF">AQUCO_03000168v1</name>
</gene>